<dbReference type="RefSeq" id="WP_194424811.1">
    <property type="nucleotide sequence ID" value="NZ_BAAAPT010000002.1"/>
</dbReference>
<name>A0ABU5N8F7_9MICO</name>
<accession>A0ABU5N8F7</accession>
<evidence type="ECO:0000313" key="1">
    <source>
        <dbReference type="EMBL" id="MDZ8162349.1"/>
    </source>
</evidence>
<reference evidence="1 2" key="1">
    <citation type="submission" date="2023-10" db="EMBL/GenBank/DDBJ databases">
        <title>Microbacterium xanthum sp. nov., isolated from seaweed.</title>
        <authorList>
            <person name="Lee S.D."/>
        </authorList>
    </citation>
    <scope>NUCLEOTIDE SEQUENCE [LARGE SCALE GENOMIC DNA]</scope>
    <source>
        <strain evidence="1 2">KCTC 19124</strain>
    </source>
</reference>
<protein>
    <submittedName>
        <fullName evidence="1">Uncharacterized protein</fullName>
    </submittedName>
</protein>
<keyword evidence="2" id="KW-1185">Reference proteome</keyword>
<organism evidence="1 2">
    <name type="scientific">Microbacterium aquimaris</name>
    <dbReference type="NCBI Taxonomy" id="459816"/>
    <lineage>
        <taxon>Bacteria</taxon>
        <taxon>Bacillati</taxon>
        <taxon>Actinomycetota</taxon>
        <taxon>Actinomycetes</taxon>
        <taxon>Micrococcales</taxon>
        <taxon>Microbacteriaceae</taxon>
        <taxon>Microbacterium</taxon>
    </lineage>
</organism>
<dbReference type="Proteomes" id="UP001291912">
    <property type="component" value="Unassembled WGS sequence"/>
</dbReference>
<comment type="caution">
    <text evidence="1">The sequence shown here is derived from an EMBL/GenBank/DDBJ whole genome shotgun (WGS) entry which is preliminary data.</text>
</comment>
<dbReference type="EMBL" id="JAWJYN010000002">
    <property type="protein sequence ID" value="MDZ8162349.1"/>
    <property type="molecule type" value="Genomic_DNA"/>
</dbReference>
<gene>
    <name evidence="1" type="ORF">R2Q92_10950</name>
</gene>
<evidence type="ECO:0000313" key="2">
    <source>
        <dbReference type="Proteomes" id="UP001291912"/>
    </source>
</evidence>
<sequence>MNTKSIETRPAFPSASTIGVTEMLNAAATLELDADGLGLMFGQESPLEDGRPGYELPLGLAGKAFLDLDDTGVWQLGIDFRDQITFEQFQAATILIALAQYWAEKYDQ</sequence>
<proteinExistence type="predicted"/>